<dbReference type="SUPFAM" id="SSF46977">
    <property type="entry name" value="Succinate dehydrogenase/fumarate reductase flavoprotein C-terminal domain"/>
    <property type="match status" value="1"/>
</dbReference>
<dbReference type="InterPro" id="IPR027477">
    <property type="entry name" value="Succ_DH/fumarate_Rdtase_cat_sf"/>
</dbReference>
<dbReference type="GO" id="GO:0034628">
    <property type="term" value="P:'de novo' NAD+ biosynthetic process from L-aspartate"/>
    <property type="evidence" value="ECO:0007669"/>
    <property type="project" value="TreeGrafter"/>
</dbReference>
<evidence type="ECO:0000313" key="14">
    <source>
        <dbReference type="EMBL" id="NDY96583.1"/>
    </source>
</evidence>
<dbReference type="SUPFAM" id="SSF51905">
    <property type="entry name" value="FAD/NAD(P)-binding domain"/>
    <property type="match status" value="1"/>
</dbReference>
<dbReference type="Gene3D" id="1.20.58.100">
    <property type="entry name" value="Fumarate reductase/succinate dehydrogenase flavoprotein-like, C-terminal domain"/>
    <property type="match status" value="1"/>
</dbReference>
<feature type="compositionally biased region" description="Basic and acidic residues" evidence="11">
    <location>
        <begin position="472"/>
        <end position="485"/>
    </location>
</feature>
<keyword evidence="8" id="KW-0274">FAD</keyword>
<dbReference type="Pfam" id="PF00890">
    <property type="entry name" value="FAD_binding_2"/>
    <property type="match status" value="1"/>
</dbReference>
<organism evidence="14 15">
    <name type="scientific">Wenzhouxiangella limi</name>
    <dbReference type="NCBI Taxonomy" id="2707351"/>
    <lineage>
        <taxon>Bacteria</taxon>
        <taxon>Pseudomonadati</taxon>
        <taxon>Pseudomonadota</taxon>
        <taxon>Gammaproteobacteria</taxon>
        <taxon>Chromatiales</taxon>
        <taxon>Wenzhouxiangellaceae</taxon>
        <taxon>Wenzhouxiangella</taxon>
    </lineage>
</organism>
<dbReference type="InterPro" id="IPR037099">
    <property type="entry name" value="Fum_R/Succ_DH_flav-like_C_sf"/>
</dbReference>
<dbReference type="UniPathway" id="UPA00253">
    <property type="reaction ID" value="UER00326"/>
</dbReference>
<dbReference type="Gene3D" id="3.50.50.60">
    <property type="entry name" value="FAD/NAD(P)-binding domain"/>
    <property type="match status" value="1"/>
</dbReference>
<evidence type="ECO:0000256" key="2">
    <source>
        <dbReference type="ARBA" id="ARBA00004950"/>
    </source>
</evidence>
<keyword evidence="15" id="KW-1185">Reference proteome</keyword>
<dbReference type="FunFam" id="3.90.700.10:FF:000002">
    <property type="entry name" value="L-aspartate oxidase"/>
    <property type="match status" value="1"/>
</dbReference>
<evidence type="ECO:0000256" key="5">
    <source>
        <dbReference type="ARBA" id="ARBA00021901"/>
    </source>
</evidence>
<comment type="caution">
    <text evidence="14">The sequence shown here is derived from an EMBL/GenBank/DDBJ whole genome shotgun (WGS) entry which is preliminary data.</text>
</comment>
<dbReference type="PANTHER" id="PTHR42716:SF2">
    <property type="entry name" value="L-ASPARTATE OXIDASE, CHLOROPLASTIC"/>
    <property type="match status" value="1"/>
</dbReference>
<dbReference type="PANTHER" id="PTHR42716">
    <property type="entry name" value="L-ASPARTATE OXIDASE"/>
    <property type="match status" value="1"/>
</dbReference>
<evidence type="ECO:0000256" key="10">
    <source>
        <dbReference type="ARBA" id="ARBA00048305"/>
    </source>
</evidence>
<evidence type="ECO:0000259" key="12">
    <source>
        <dbReference type="Pfam" id="PF00890"/>
    </source>
</evidence>
<dbReference type="GO" id="GO:0008734">
    <property type="term" value="F:L-aspartate oxidase activity"/>
    <property type="evidence" value="ECO:0007669"/>
    <property type="project" value="UniProtKB-EC"/>
</dbReference>
<keyword evidence="9 14" id="KW-0560">Oxidoreductase</keyword>
<evidence type="ECO:0000256" key="3">
    <source>
        <dbReference type="ARBA" id="ARBA00008562"/>
    </source>
</evidence>
<dbReference type="InterPro" id="IPR036188">
    <property type="entry name" value="FAD/NAD-bd_sf"/>
</dbReference>
<dbReference type="Pfam" id="PF02910">
    <property type="entry name" value="Succ_DH_flav_C"/>
    <property type="match status" value="1"/>
</dbReference>
<feature type="domain" description="Fumarate reductase/succinate dehydrogenase flavoprotein-like C-terminal" evidence="13">
    <location>
        <begin position="454"/>
        <end position="483"/>
    </location>
</feature>
<dbReference type="NCBIfam" id="NF005701">
    <property type="entry name" value="PRK07512.1"/>
    <property type="match status" value="1"/>
</dbReference>
<evidence type="ECO:0000256" key="6">
    <source>
        <dbReference type="ARBA" id="ARBA00022630"/>
    </source>
</evidence>
<sequence length="511" mass="53081">MHQPPVVIIGSGIAGLWTALHAAPLPVILLAGNSLGADSSTGWAQGGIAAALGEDDSPARHAEDTVAAGAGLADASAARQLAEAAPGEVRALADLGVPFDRRGDGSWALSTEAAHSGARVARVNGDQAGQAIVAALTRAARSAAHIEIREGWFGRGLLARGAHGCRGVLAQDRTGAWHAISARATVIATGGLGGLYATTTNPPGNRGQALAWAARLGARIRDPEFVQFHPTAIDIDRDPAPLATEALRGEGARLIDDRGQRFMPALHADAELAPRDVVAQAVHRQIVAGRGAWLDAVDAVGRAFPERFPTVYRACTAAGIDPRTQPIPIAPAAHYHMGGVATDSDGFSGVPGLYVVGEAGCTGVHGANRLASNSLLDALVIGRRAGLRIKRTDSGLHLSRGGTEKPGPDLSGQPLRRLRQAMSRHAGVERSAAGLQSLLELIDDMTAERGPADALVAARFVAAGALMREESRGAHARSDFPDQRKPVAHTELGLEQLRQVLPQKTRRRGAA</sequence>
<dbReference type="InterPro" id="IPR005288">
    <property type="entry name" value="NadB"/>
</dbReference>
<feature type="domain" description="FAD-dependent oxidoreductase 2 FAD-binding" evidence="12">
    <location>
        <begin position="6"/>
        <end position="375"/>
    </location>
</feature>
<evidence type="ECO:0000256" key="7">
    <source>
        <dbReference type="ARBA" id="ARBA00022642"/>
    </source>
</evidence>
<proteinExistence type="inferred from homology"/>
<name>A0A845UXJ7_9GAMM</name>
<evidence type="ECO:0000313" key="15">
    <source>
        <dbReference type="Proteomes" id="UP000484885"/>
    </source>
</evidence>
<keyword evidence="7" id="KW-0662">Pyridine nucleotide biosynthesis</keyword>
<comment type="catalytic activity">
    <reaction evidence="10">
        <text>L-aspartate + O2 = iminosuccinate + H2O2</text>
        <dbReference type="Rhea" id="RHEA:25876"/>
        <dbReference type="ChEBI" id="CHEBI:15379"/>
        <dbReference type="ChEBI" id="CHEBI:16240"/>
        <dbReference type="ChEBI" id="CHEBI:29991"/>
        <dbReference type="ChEBI" id="CHEBI:77875"/>
        <dbReference type="EC" id="1.4.3.16"/>
    </reaction>
    <physiologicalReaction direction="left-to-right" evidence="10">
        <dbReference type="Rhea" id="RHEA:25877"/>
    </physiologicalReaction>
</comment>
<dbReference type="PRINTS" id="PR00368">
    <property type="entry name" value="FADPNR"/>
</dbReference>
<evidence type="ECO:0000256" key="11">
    <source>
        <dbReference type="SAM" id="MobiDB-lite"/>
    </source>
</evidence>
<dbReference type="InterPro" id="IPR015939">
    <property type="entry name" value="Fum_Rdtase/Succ_DH_flav-like_C"/>
</dbReference>
<dbReference type="EMBL" id="JAAGSC010000043">
    <property type="protein sequence ID" value="NDY96583.1"/>
    <property type="molecule type" value="Genomic_DNA"/>
</dbReference>
<evidence type="ECO:0000259" key="13">
    <source>
        <dbReference type="Pfam" id="PF02910"/>
    </source>
</evidence>
<comment type="similarity">
    <text evidence="3">Belongs to the FAD-dependent oxidoreductase 2 family. NadB subfamily.</text>
</comment>
<feature type="region of interest" description="Disordered" evidence="11">
    <location>
        <begin position="472"/>
        <end position="511"/>
    </location>
</feature>
<dbReference type="Gene3D" id="3.90.700.10">
    <property type="entry name" value="Succinate dehydrogenase/fumarate reductase flavoprotein, catalytic domain"/>
    <property type="match status" value="1"/>
</dbReference>
<dbReference type="InterPro" id="IPR003953">
    <property type="entry name" value="FAD-dep_OxRdtase_2_FAD-bd"/>
</dbReference>
<evidence type="ECO:0000256" key="9">
    <source>
        <dbReference type="ARBA" id="ARBA00023002"/>
    </source>
</evidence>
<evidence type="ECO:0000256" key="4">
    <source>
        <dbReference type="ARBA" id="ARBA00012173"/>
    </source>
</evidence>
<keyword evidence="6" id="KW-0285">Flavoprotein</keyword>
<evidence type="ECO:0000256" key="1">
    <source>
        <dbReference type="ARBA" id="ARBA00001974"/>
    </source>
</evidence>
<comment type="pathway">
    <text evidence="2">Cofactor biosynthesis; NAD(+) biosynthesis; iminoaspartate from L-aspartate (oxidase route): step 1/1.</text>
</comment>
<gene>
    <name evidence="14" type="ORF">G3I74_12665</name>
</gene>
<dbReference type="AlphaFoldDB" id="A0A845UXJ7"/>
<comment type="cofactor">
    <cofactor evidence="1">
        <name>FAD</name>
        <dbReference type="ChEBI" id="CHEBI:57692"/>
    </cofactor>
</comment>
<dbReference type="RefSeq" id="WP_164211972.1">
    <property type="nucleotide sequence ID" value="NZ_JAAGSC010000043.1"/>
</dbReference>
<protein>
    <recommendedName>
        <fullName evidence="5">L-aspartate oxidase</fullName>
        <ecNumber evidence="4">1.4.3.16</ecNumber>
    </recommendedName>
</protein>
<evidence type="ECO:0000256" key="8">
    <source>
        <dbReference type="ARBA" id="ARBA00022827"/>
    </source>
</evidence>
<accession>A0A845UXJ7</accession>
<dbReference type="Proteomes" id="UP000484885">
    <property type="component" value="Unassembled WGS sequence"/>
</dbReference>
<dbReference type="SUPFAM" id="SSF56425">
    <property type="entry name" value="Succinate dehydrogenase/fumarate reductase flavoprotein, catalytic domain"/>
    <property type="match status" value="1"/>
</dbReference>
<dbReference type="EC" id="1.4.3.16" evidence="4"/>
<reference evidence="14 15" key="1">
    <citation type="submission" date="2020-02" db="EMBL/GenBank/DDBJ databases">
        <authorList>
            <person name="Zhang X.-Y."/>
        </authorList>
    </citation>
    <scope>NUCLEOTIDE SEQUENCE [LARGE SCALE GENOMIC DNA]</scope>
    <source>
        <strain evidence="14 15">C33</strain>
    </source>
</reference>